<accession>A0ABT8L766</accession>
<evidence type="ECO:0000313" key="3">
    <source>
        <dbReference type="Proteomes" id="UP001172083"/>
    </source>
</evidence>
<keyword evidence="1" id="KW-0472">Membrane</keyword>
<protein>
    <submittedName>
        <fullName evidence="2">Uncharacterized protein</fullName>
    </submittedName>
</protein>
<keyword evidence="1" id="KW-1133">Transmembrane helix</keyword>
<evidence type="ECO:0000313" key="2">
    <source>
        <dbReference type="EMBL" id="MDN5213594.1"/>
    </source>
</evidence>
<keyword evidence="1" id="KW-0812">Transmembrane</keyword>
<comment type="caution">
    <text evidence="2">The sequence shown here is derived from an EMBL/GenBank/DDBJ whole genome shotgun (WGS) entry which is preliminary data.</text>
</comment>
<organism evidence="2 3">
    <name type="scientific">Agaribacillus aureus</name>
    <dbReference type="NCBI Taxonomy" id="3051825"/>
    <lineage>
        <taxon>Bacteria</taxon>
        <taxon>Pseudomonadati</taxon>
        <taxon>Bacteroidota</taxon>
        <taxon>Cytophagia</taxon>
        <taxon>Cytophagales</taxon>
        <taxon>Splendidivirgaceae</taxon>
        <taxon>Agaribacillus</taxon>
    </lineage>
</organism>
<sequence length="82" mass="9447">MKHLKVTIGSATAFLIIFLLSLHLNVDEAIPMLLFCFSPFVMIWMTINILKDGQPSKKKFSDGHFYEDYDHKTGRFLPPSED</sequence>
<name>A0ABT8L766_9BACT</name>
<dbReference type="Proteomes" id="UP001172083">
    <property type="component" value="Unassembled WGS sequence"/>
</dbReference>
<feature type="transmembrane region" description="Helical" evidence="1">
    <location>
        <begin position="30"/>
        <end position="50"/>
    </location>
</feature>
<dbReference type="EMBL" id="JAUJEB010000003">
    <property type="protein sequence ID" value="MDN5213594.1"/>
    <property type="molecule type" value="Genomic_DNA"/>
</dbReference>
<keyword evidence="3" id="KW-1185">Reference proteome</keyword>
<proteinExistence type="predicted"/>
<dbReference type="RefSeq" id="WP_346758931.1">
    <property type="nucleotide sequence ID" value="NZ_JAUJEB010000003.1"/>
</dbReference>
<evidence type="ECO:0000256" key="1">
    <source>
        <dbReference type="SAM" id="Phobius"/>
    </source>
</evidence>
<gene>
    <name evidence="2" type="ORF">QQ020_16095</name>
</gene>
<reference evidence="2" key="1">
    <citation type="submission" date="2023-06" db="EMBL/GenBank/DDBJ databases">
        <title>Genomic of Agaribacillus aureum.</title>
        <authorList>
            <person name="Wang G."/>
        </authorList>
    </citation>
    <scope>NUCLEOTIDE SEQUENCE</scope>
    <source>
        <strain evidence="2">BMA12</strain>
    </source>
</reference>
<feature type="transmembrane region" description="Helical" evidence="1">
    <location>
        <begin position="7"/>
        <end position="24"/>
    </location>
</feature>